<feature type="region of interest" description="Disordered" evidence="1">
    <location>
        <begin position="47"/>
        <end position="67"/>
    </location>
</feature>
<dbReference type="EMBL" id="CP007057">
    <property type="protein sequence ID" value="AHG01757.1"/>
    <property type="molecule type" value="Genomic_DNA"/>
</dbReference>
<dbReference type="KEGG" id="hlr:HALLA_00265"/>
<accession>W0JWT1</accession>
<protein>
    <submittedName>
        <fullName evidence="3">Uncharacterized protein</fullName>
    </submittedName>
</protein>
<dbReference type="HOGENOM" id="CLU_2802085_0_0_2"/>
<evidence type="ECO:0000313" key="3">
    <source>
        <dbReference type="EMBL" id="AHG01757.1"/>
    </source>
</evidence>
<keyword evidence="3" id="KW-0614">Plasmid</keyword>
<proteinExistence type="predicted"/>
<evidence type="ECO:0000256" key="2">
    <source>
        <dbReference type="SAM" id="Phobius"/>
    </source>
</evidence>
<sequence length="67" mass="7627">MVERIPASTNVSSRGVALVLSAAVFGVAFLAWRRTAPLSRWFLQRRRERAEHDRHRSDSQRPGTVPI</sequence>
<dbReference type="RefSeq" id="WP_049954636.1">
    <property type="nucleotide sequence ID" value="NZ_CP007057.1"/>
</dbReference>
<name>W0JWT1_9EURY</name>
<keyword evidence="2" id="KW-0472">Membrane</keyword>
<keyword evidence="2" id="KW-0812">Transmembrane</keyword>
<geneLocation type="plasmid" evidence="3">
    <name>unnamed</name>
</geneLocation>
<organism evidence="3 4">
    <name type="scientific">Halostagnicola larsenii XH-48</name>
    <dbReference type="NCBI Taxonomy" id="797299"/>
    <lineage>
        <taxon>Archaea</taxon>
        <taxon>Methanobacteriati</taxon>
        <taxon>Methanobacteriota</taxon>
        <taxon>Stenosarchaea group</taxon>
        <taxon>Halobacteria</taxon>
        <taxon>Halobacteriales</taxon>
        <taxon>Natrialbaceae</taxon>
        <taxon>Halostagnicola</taxon>
    </lineage>
</organism>
<dbReference type="Proteomes" id="UP000019024">
    <property type="component" value="Plasmid unnamed2"/>
</dbReference>
<reference evidence="3 4" key="1">
    <citation type="submission" date="2014-01" db="EMBL/GenBank/DDBJ databases">
        <authorList>
            <consortium name="DOE Joint Genome Institute"/>
            <person name="Anderson I."/>
            <person name="Huntemann M."/>
            <person name="Han J."/>
            <person name="Chen A."/>
            <person name="Kyrpides N."/>
            <person name="Mavromatis K."/>
            <person name="Markowitz V."/>
            <person name="Palaniappan K."/>
            <person name="Ivanova N."/>
            <person name="Schaumberg A."/>
            <person name="Pati A."/>
            <person name="Liolios K."/>
            <person name="Nordberg H.P."/>
            <person name="Cantor M.N."/>
            <person name="Hua S.X."/>
            <person name="Woyke T."/>
        </authorList>
    </citation>
    <scope>NUCLEOTIDE SEQUENCE [LARGE SCALE GENOMIC DNA]</scope>
    <source>
        <strain evidence="3 4">XH-48</strain>
        <plasmid evidence="4">2</plasmid>
    </source>
</reference>
<keyword evidence="4" id="KW-1185">Reference proteome</keyword>
<feature type="compositionally biased region" description="Basic and acidic residues" evidence="1">
    <location>
        <begin position="48"/>
        <end position="59"/>
    </location>
</feature>
<feature type="transmembrane region" description="Helical" evidence="2">
    <location>
        <begin position="12"/>
        <end position="32"/>
    </location>
</feature>
<dbReference type="AlphaFoldDB" id="W0JWT1"/>
<keyword evidence="2" id="KW-1133">Transmembrane helix</keyword>
<evidence type="ECO:0000256" key="1">
    <source>
        <dbReference type="SAM" id="MobiDB-lite"/>
    </source>
</evidence>
<dbReference type="GeneID" id="54817882"/>
<gene>
    <name evidence="3" type="ORF">HALLA_00265</name>
</gene>
<evidence type="ECO:0000313" key="4">
    <source>
        <dbReference type="Proteomes" id="UP000019024"/>
    </source>
</evidence>